<proteinExistence type="predicted"/>
<gene>
    <name evidence="2" type="ORF">A4X03_0g4076</name>
</gene>
<feature type="region of interest" description="Disordered" evidence="1">
    <location>
        <begin position="331"/>
        <end position="355"/>
    </location>
</feature>
<evidence type="ECO:0000313" key="3">
    <source>
        <dbReference type="Proteomes" id="UP000077671"/>
    </source>
</evidence>
<evidence type="ECO:0000313" key="2">
    <source>
        <dbReference type="EMBL" id="KAE8259495.1"/>
    </source>
</evidence>
<feature type="compositionally biased region" description="Basic residues" evidence="1">
    <location>
        <begin position="1"/>
        <end position="11"/>
    </location>
</feature>
<feature type="region of interest" description="Disordered" evidence="1">
    <location>
        <begin position="1"/>
        <end position="57"/>
    </location>
</feature>
<organism evidence="2 3">
    <name type="scientific">Tilletia caries</name>
    <name type="common">wheat bunt fungus</name>
    <dbReference type="NCBI Taxonomy" id="13290"/>
    <lineage>
        <taxon>Eukaryota</taxon>
        <taxon>Fungi</taxon>
        <taxon>Dikarya</taxon>
        <taxon>Basidiomycota</taxon>
        <taxon>Ustilaginomycotina</taxon>
        <taxon>Exobasidiomycetes</taxon>
        <taxon>Tilletiales</taxon>
        <taxon>Tilletiaceae</taxon>
        <taxon>Tilletia</taxon>
    </lineage>
</organism>
<comment type="caution">
    <text evidence="2">The sequence shown here is derived from an EMBL/GenBank/DDBJ whole genome shotgun (WGS) entry which is preliminary data.</text>
</comment>
<accession>A0A8T8TDA9</accession>
<feature type="compositionally biased region" description="Acidic residues" evidence="1">
    <location>
        <begin position="338"/>
        <end position="355"/>
    </location>
</feature>
<dbReference type="Proteomes" id="UP000077671">
    <property type="component" value="Unassembled WGS sequence"/>
</dbReference>
<protein>
    <submittedName>
        <fullName evidence="2">Uncharacterized protein</fullName>
    </submittedName>
</protein>
<dbReference type="EMBL" id="LWDD02000520">
    <property type="protein sequence ID" value="KAE8259495.1"/>
    <property type="molecule type" value="Genomic_DNA"/>
</dbReference>
<name>A0A8T8TDA9_9BASI</name>
<reference evidence="2" key="2">
    <citation type="journal article" date="2019" name="IMA Fungus">
        <title>Genome sequencing and comparison of five Tilletia species to identify candidate genes for the detection of regulated species infecting wheat.</title>
        <authorList>
            <person name="Nguyen H.D.T."/>
            <person name="Sultana T."/>
            <person name="Kesanakurti P."/>
            <person name="Hambleton S."/>
        </authorList>
    </citation>
    <scope>NUCLEOTIDE SEQUENCE</scope>
    <source>
        <strain evidence="2">DAOMC 238032</strain>
    </source>
</reference>
<reference evidence="2" key="1">
    <citation type="submission" date="2016-04" db="EMBL/GenBank/DDBJ databases">
        <authorList>
            <person name="Nguyen H.D."/>
            <person name="Kesanakurti P."/>
            <person name="Cullis J."/>
            <person name="Levesque C.A."/>
            <person name="Hambleton S."/>
        </authorList>
    </citation>
    <scope>NUCLEOTIDE SEQUENCE</scope>
    <source>
        <strain evidence="2">DAOMC 238032</strain>
    </source>
</reference>
<evidence type="ECO:0000256" key="1">
    <source>
        <dbReference type="SAM" id="MobiDB-lite"/>
    </source>
</evidence>
<sequence>MPASKSQRKARGPSSEGEAAPNENEEIGTGLGAQSSVRSGSRRSGTEAFGPGASDDEDANVCSAKVLKFAKKIKLSNRATSILGELNEAYTDNANIDLEVADDDFHYDAPDHYIMEQGIQLSMWDMLRSRLHQDSTAPSTQVQQRNIRAMVRRVFLNPRNPALGPGEKVLLQVILRRLRKDVNLLGAHGTHQLRNTNTATRSVILGAIKSDSTRMRSDVKKLIRISMIDDEDSSPQTLRELGELVAAKGGVCCSYDVLCRLAWVRKMCTVEGGVSIASHSFWQDIQMELDEIIKLTEVQSRKTFEKALNWDLAKFGKCGTLVNEPAPFAESELKDDFEHADEEQVDEDEAREEPA</sequence>
<dbReference type="AlphaFoldDB" id="A0A8T8TDA9"/>